<evidence type="ECO:0008006" key="5">
    <source>
        <dbReference type="Google" id="ProtNLM"/>
    </source>
</evidence>
<evidence type="ECO:0000313" key="4">
    <source>
        <dbReference type="Proteomes" id="UP000009877"/>
    </source>
</evidence>
<proteinExistence type="predicted"/>
<keyword evidence="1" id="KW-0175">Coiled coil</keyword>
<dbReference type="EMBL" id="ANHZ02000003">
    <property type="protein sequence ID" value="EME37470.1"/>
    <property type="molecule type" value="Genomic_DNA"/>
</dbReference>
<accession>M2YG14</accession>
<dbReference type="GeneID" id="93316526"/>
<keyword evidence="4" id="KW-1185">Reference proteome</keyword>
<evidence type="ECO:0000313" key="3">
    <source>
        <dbReference type="EMBL" id="EME37470.1"/>
    </source>
</evidence>
<name>M2YG14_9MICC</name>
<organism evidence="3 4">
    <name type="scientific">Kocuria palustris PEL</name>
    <dbReference type="NCBI Taxonomy" id="1236550"/>
    <lineage>
        <taxon>Bacteria</taxon>
        <taxon>Bacillati</taxon>
        <taxon>Actinomycetota</taxon>
        <taxon>Actinomycetes</taxon>
        <taxon>Micrococcales</taxon>
        <taxon>Micrococcaceae</taxon>
        <taxon>Kocuria</taxon>
    </lineage>
</organism>
<sequence length="238" mass="25784">MSARDHHRPVKFDPALFDQRIGGVDPAVLAEAAHVTAAAVLHRGRGHEDPEVRRRLVEFTDTEGLDGLAALWSEAPPVSLPGALWRLYALRSAVQADPVRLSRWFEAGRDTAQVSYVVAGVADPPRAAEIREMADAILSGAWNGDFDVALERFAAFCRVTALGRTRLGDPWASDDETRRTTERLPSSPAAGELAVEAAAAELDGERMARQEIAGAKRLERTADDLEAAARAWRAGSLD</sequence>
<feature type="coiled-coil region" evidence="1">
    <location>
        <begin position="208"/>
        <end position="235"/>
    </location>
</feature>
<feature type="region of interest" description="Disordered" evidence="2">
    <location>
        <begin position="169"/>
        <end position="190"/>
    </location>
</feature>
<evidence type="ECO:0000256" key="2">
    <source>
        <dbReference type="SAM" id="MobiDB-lite"/>
    </source>
</evidence>
<dbReference type="AlphaFoldDB" id="M2YG14"/>
<dbReference type="RefSeq" id="WP_006213574.1">
    <property type="nucleotide sequence ID" value="NZ_ANHZ02000003.1"/>
</dbReference>
<comment type="caution">
    <text evidence="3">The sequence shown here is derived from an EMBL/GenBank/DDBJ whole genome shotgun (WGS) entry which is preliminary data.</text>
</comment>
<protein>
    <recommendedName>
        <fullName evidence="5">Histone acetyltransferase</fullName>
    </recommendedName>
</protein>
<reference evidence="3 4" key="1">
    <citation type="journal article" date="2014" name="Genome Announc.">
        <title>Draft Genome Sequence of Kocuria palustris PEL.</title>
        <authorList>
            <person name="Sharma G."/>
            <person name="Khatri I."/>
            <person name="Subramanian S."/>
        </authorList>
    </citation>
    <scope>NUCLEOTIDE SEQUENCE [LARGE SCALE GENOMIC DNA]</scope>
    <source>
        <strain evidence="3 4">PEL</strain>
    </source>
</reference>
<evidence type="ECO:0000256" key="1">
    <source>
        <dbReference type="SAM" id="Coils"/>
    </source>
</evidence>
<gene>
    <name evidence="3" type="ORF">C884_01521</name>
</gene>
<dbReference type="Proteomes" id="UP000009877">
    <property type="component" value="Unassembled WGS sequence"/>
</dbReference>
<dbReference type="STRING" id="71999.KPaMU14_01665"/>